<dbReference type="OrthoDB" id="6846267at2759"/>
<organism evidence="3 4">
    <name type="scientific">Hypocrea virens (strain Gv29-8 / FGSC 10586)</name>
    <name type="common">Gliocladium virens</name>
    <name type="synonym">Trichoderma virens</name>
    <dbReference type="NCBI Taxonomy" id="413071"/>
    <lineage>
        <taxon>Eukaryota</taxon>
        <taxon>Fungi</taxon>
        <taxon>Dikarya</taxon>
        <taxon>Ascomycota</taxon>
        <taxon>Pezizomycotina</taxon>
        <taxon>Sordariomycetes</taxon>
        <taxon>Hypocreomycetidae</taxon>
        <taxon>Hypocreales</taxon>
        <taxon>Hypocreaceae</taxon>
        <taxon>Trichoderma</taxon>
    </lineage>
</organism>
<evidence type="ECO:0000313" key="3">
    <source>
        <dbReference type="EMBL" id="EHK26171.1"/>
    </source>
</evidence>
<comment type="caution">
    <text evidence="3">The sequence shown here is derived from an EMBL/GenBank/DDBJ whole genome shotgun (WGS) entry which is preliminary data.</text>
</comment>
<dbReference type="InParanoid" id="G9MHI3"/>
<sequence length="597" mass="66907">MKALTSPLVLAVGLTLSGFAQATETPLVKLPGSEIVGVFYQGVESFFGIPYAEPPTGLNRLKRPVRRTLPLGLLDASTPAERCYQGHFPVTPLDYYPWDENESAESVRSFNETFGIHGPRGYPRVEITQEDCLTVTVQRPAGTKEGDNLPVLFMIQGYGFVVGGAPGHSTTSFLNFGVENNQPFILVTANYRMGVWGFLPGKEVMANKTANLGLYDQRMSMQWTSDNIKAFGGDPDRITLWGEGSGGVSVLSHLVINDGNATYNGRQLFHGAIMSSGSLMLAEYPDAKRPQEVYDKIVHAAGCSEREDSLQCLREITPARLAISSAAVLGSSSVEALRLQFIPRPDGELIRYSPEVHLNRGTFLQVPMIIGNQEDEGTIFAKVRPLFEVKKNETFDSYLRRQYFYNLPEANLQRFTSLYSDRPEDGSPYRTQLTPIDEQWHDRKRIASILGDLFFVFPRRLAMFLIAASHPSVPLWGYQGSQEYDKSISRGGLLGTAHGSFEKNAIAFEFDKEDFLLGIPPEENYSTASIRTYMINFMYNLDPNKGVGIYQPEVWTKWKLDDAQLLWINKTRNGYIYDDARAEQYKVMLGELDLLRL</sequence>
<dbReference type="RefSeq" id="XP_013960385.1">
    <property type="nucleotide sequence ID" value="XM_014104910.1"/>
</dbReference>
<name>G9MHI3_HYPVG</name>
<dbReference type="STRING" id="413071.G9MHI3"/>
<dbReference type="SUPFAM" id="SSF53474">
    <property type="entry name" value="alpha/beta-Hydrolases"/>
    <property type="match status" value="1"/>
</dbReference>
<dbReference type="EMBL" id="ABDF02000002">
    <property type="protein sequence ID" value="EHK26171.1"/>
    <property type="molecule type" value="Genomic_DNA"/>
</dbReference>
<dbReference type="InterPro" id="IPR002018">
    <property type="entry name" value="CarbesteraseB"/>
</dbReference>
<reference evidence="3 4" key="1">
    <citation type="journal article" date="2011" name="Genome Biol.">
        <title>Comparative genome sequence analysis underscores mycoparasitism as the ancestral life style of Trichoderma.</title>
        <authorList>
            <person name="Kubicek C.P."/>
            <person name="Herrera-Estrella A."/>
            <person name="Seidl-Seiboth V."/>
            <person name="Martinez D.A."/>
            <person name="Druzhinina I.S."/>
            <person name="Thon M."/>
            <person name="Zeilinger S."/>
            <person name="Casas-Flores S."/>
            <person name="Horwitz B.A."/>
            <person name="Mukherjee P.K."/>
            <person name="Mukherjee M."/>
            <person name="Kredics L."/>
            <person name="Alcaraz L.D."/>
            <person name="Aerts A."/>
            <person name="Antal Z."/>
            <person name="Atanasova L."/>
            <person name="Cervantes-Badillo M.G."/>
            <person name="Challacombe J."/>
            <person name="Chertkov O."/>
            <person name="McCluskey K."/>
            <person name="Coulpier F."/>
            <person name="Deshpande N."/>
            <person name="von Doehren H."/>
            <person name="Ebbole D.J."/>
            <person name="Esquivel-Naranjo E.U."/>
            <person name="Fekete E."/>
            <person name="Flipphi M."/>
            <person name="Glaser F."/>
            <person name="Gomez-Rodriguez E.Y."/>
            <person name="Gruber S."/>
            <person name="Han C."/>
            <person name="Henrissat B."/>
            <person name="Hermosa R."/>
            <person name="Hernandez-Onate M."/>
            <person name="Karaffa L."/>
            <person name="Kosti I."/>
            <person name="Le Crom S."/>
            <person name="Lindquist E."/>
            <person name="Lucas S."/>
            <person name="Luebeck M."/>
            <person name="Luebeck P.S."/>
            <person name="Margeot A."/>
            <person name="Metz B."/>
            <person name="Misra M."/>
            <person name="Nevalainen H."/>
            <person name="Omann M."/>
            <person name="Packer N."/>
            <person name="Perrone G."/>
            <person name="Uresti-Rivera E.E."/>
            <person name="Salamov A."/>
            <person name="Schmoll M."/>
            <person name="Seiboth B."/>
            <person name="Shapiro H."/>
            <person name="Sukno S."/>
            <person name="Tamayo-Ramos J.A."/>
            <person name="Tisch D."/>
            <person name="Wiest A."/>
            <person name="Wilkinson H.H."/>
            <person name="Zhang M."/>
            <person name="Coutinho P.M."/>
            <person name="Kenerley C.M."/>
            <person name="Monte E."/>
            <person name="Baker S.E."/>
            <person name="Grigoriev I.V."/>
        </authorList>
    </citation>
    <scope>NUCLEOTIDE SEQUENCE [LARGE SCALE GENOMIC DNA]</scope>
    <source>
        <strain evidence="4">Gv29-8 / FGSC 10586</strain>
    </source>
</reference>
<dbReference type="OMA" id="PWDENES"/>
<gene>
    <name evidence="3" type="ORF">TRIVIDRAFT_35347</name>
</gene>
<dbReference type="VEuPathDB" id="FungiDB:TRIVIDRAFT_35347"/>
<evidence type="ECO:0000313" key="4">
    <source>
        <dbReference type="Proteomes" id="UP000007115"/>
    </source>
</evidence>
<feature type="chain" id="PRO_5003523421" description="Carboxylesterase type B domain-containing protein" evidence="1">
    <location>
        <begin position="23"/>
        <end position="597"/>
    </location>
</feature>
<dbReference type="InterPro" id="IPR029058">
    <property type="entry name" value="AB_hydrolase_fold"/>
</dbReference>
<accession>G9MHI3</accession>
<dbReference type="GeneID" id="25793423"/>
<dbReference type="HOGENOM" id="CLU_006586_10_6_1"/>
<dbReference type="PANTHER" id="PTHR11559">
    <property type="entry name" value="CARBOXYLESTERASE"/>
    <property type="match status" value="1"/>
</dbReference>
<feature type="signal peptide" evidence="1">
    <location>
        <begin position="1"/>
        <end position="22"/>
    </location>
</feature>
<keyword evidence="4" id="KW-1185">Reference proteome</keyword>
<dbReference type="Gene3D" id="3.40.50.1820">
    <property type="entry name" value="alpha/beta hydrolase"/>
    <property type="match status" value="1"/>
</dbReference>
<dbReference type="AlphaFoldDB" id="G9MHI3"/>
<evidence type="ECO:0000259" key="2">
    <source>
        <dbReference type="Pfam" id="PF00135"/>
    </source>
</evidence>
<keyword evidence="1" id="KW-0732">Signal</keyword>
<dbReference type="eggNOG" id="KOG4389">
    <property type="taxonomic scope" value="Eukaryota"/>
</dbReference>
<proteinExistence type="predicted"/>
<dbReference type="InterPro" id="IPR050309">
    <property type="entry name" value="Type-B_Carboxylest/Lipase"/>
</dbReference>
<evidence type="ECO:0000256" key="1">
    <source>
        <dbReference type="SAM" id="SignalP"/>
    </source>
</evidence>
<protein>
    <recommendedName>
        <fullName evidence="2">Carboxylesterase type B domain-containing protein</fullName>
    </recommendedName>
</protein>
<dbReference type="ESTHER" id="hypvg-g9mhi3">
    <property type="family name" value="Fungal_carboxylesterase_lipase"/>
</dbReference>
<dbReference type="Pfam" id="PF00135">
    <property type="entry name" value="COesterase"/>
    <property type="match status" value="1"/>
</dbReference>
<dbReference type="Proteomes" id="UP000007115">
    <property type="component" value="Unassembled WGS sequence"/>
</dbReference>
<feature type="domain" description="Carboxylesterase type B" evidence="2">
    <location>
        <begin position="26"/>
        <end position="575"/>
    </location>
</feature>